<evidence type="ECO:0000256" key="4">
    <source>
        <dbReference type="ARBA" id="ARBA00022801"/>
    </source>
</evidence>
<dbReference type="PROSITE" id="PS00138">
    <property type="entry name" value="SUBTILASE_SER"/>
    <property type="match status" value="1"/>
</dbReference>
<accession>A0A239V2D4</accession>
<keyword evidence="3 8" id="KW-0732">Signal</keyword>
<dbReference type="GO" id="GO:0006508">
    <property type="term" value="P:proteolysis"/>
    <property type="evidence" value="ECO:0007669"/>
    <property type="project" value="UniProtKB-KW"/>
</dbReference>
<dbReference type="Pfam" id="PF00082">
    <property type="entry name" value="Peptidase_S8"/>
    <property type="match status" value="1"/>
</dbReference>
<keyword evidence="4 6" id="KW-0378">Hydrolase</keyword>
<evidence type="ECO:0000256" key="7">
    <source>
        <dbReference type="SAM" id="MobiDB-lite"/>
    </source>
</evidence>
<dbReference type="InterPro" id="IPR022398">
    <property type="entry name" value="Peptidase_S8_His-AS"/>
</dbReference>
<reference evidence="10 11" key="1">
    <citation type="submission" date="2017-06" db="EMBL/GenBank/DDBJ databases">
        <authorList>
            <consortium name="Pathogen Informatics"/>
        </authorList>
    </citation>
    <scope>NUCLEOTIDE SEQUENCE [LARGE SCALE GENOMIC DNA]</scope>
    <source>
        <strain evidence="10 11">NCTC13039</strain>
    </source>
</reference>
<dbReference type="RefSeq" id="WP_084440891.1">
    <property type="nucleotide sequence ID" value="NZ_JAAFNI010000001.1"/>
</dbReference>
<dbReference type="Gene3D" id="3.40.50.200">
    <property type="entry name" value="Peptidase S8/S53 domain"/>
    <property type="match status" value="1"/>
</dbReference>
<evidence type="ECO:0000256" key="2">
    <source>
        <dbReference type="ARBA" id="ARBA00022670"/>
    </source>
</evidence>
<dbReference type="AlphaFoldDB" id="A0A239V2D4"/>
<dbReference type="CDD" id="cd04848">
    <property type="entry name" value="Peptidases_S8_Autotransporter_serine_protease_like"/>
    <property type="match status" value="1"/>
</dbReference>
<evidence type="ECO:0000256" key="3">
    <source>
        <dbReference type="ARBA" id="ARBA00022729"/>
    </source>
</evidence>
<feature type="region of interest" description="Disordered" evidence="7">
    <location>
        <begin position="115"/>
        <end position="142"/>
    </location>
</feature>
<evidence type="ECO:0000256" key="8">
    <source>
        <dbReference type="SAM" id="SignalP"/>
    </source>
</evidence>
<dbReference type="PROSITE" id="PS00137">
    <property type="entry name" value="SUBTILASE_HIS"/>
    <property type="match status" value="1"/>
</dbReference>
<dbReference type="PROSITE" id="PS51892">
    <property type="entry name" value="SUBTILASE"/>
    <property type="match status" value="1"/>
</dbReference>
<dbReference type="KEGG" id="dco:SAMEA4475696_0007"/>
<dbReference type="InterPro" id="IPR023828">
    <property type="entry name" value="Peptidase_S8_Ser-AS"/>
</dbReference>
<dbReference type="InterPro" id="IPR034061">
    <property type="entry name" value="Peptidases_S8_Autotransporter"/>
</dbReference>
<feature type="active site" description="Charge relay system" evidence="6">
    <location>
        <position position="211"/>
    </location>
</feature>
<dbReference type="STRING" id="1121387.GCA_000429885_00750"/>
<feature type="signal peptide" evidence="8">
    <location>
        <begin position="1"/>
        <end position="23"/>
    </location>
</feature>
<keyword evidence="11" id="KW-1185">Reference proteome</keyword>
<evidence type="ECO:0000256" key="5">
    <source>
        <dbReference type="ARBA" id="ARBA00022825"/>
    </source>
</evidence>
<dbReference type="InterPro" id="IPR000209">
    <property type="entry name" value="Peptidase_S8/S53_dom"/>
</dbReference>
<comment type="similarity">
    <text evidence="1 6">Belongs to the peptidase S8 family.</text>
</comment>
<dbReference type="InterPro" id="IPR036852">
    <property type="entry name" value="Peptidase_S8/S53_dom_sf"/>
</dbReference>
<evidence type="ECO:0000259" key="9">
    <source>
        <dbReference type="Pfam" id="PF00082"/>
    </source>
</evidence>
<feature type="region of interest" description="Disordered" evidence="7">
    <location>
        <begin position="318"/>
        <end position="339"/>
    </location>
</feature>
<dbReference type="GO" id="GO:0004252">
    <property type="term" value="F:serine-type endopeptidase activity"/>
    <property type="evidence" value="ECO:0007669"/>
    <property type="project" value="UniProtKB-UniRule"/>
</dbReference>
<dbReference type="SUPFAM" id="SSF52743">
    <property type="entry name" value="Subtilisin-like"/>
    <property type="match status" value="1"/>
</dbReference>
<evidence type="ECO:0000256" key="1">
    <source>
        <dbReference type="ARBA" id="ARBA00011073"/>
    </source>
</evidence>
<feature type="chain" id="PRO_5038654670" evidence="8">
    <location>
        <begin position="24"/>
        <end position="482"/>
    </location>
</feature>
<feature type="domain" description="Peptidase S8/S53" evidence="9">
    <location>
        <begin position="158"/>
        <end position="467"/>
    </location>
</feature>
<evidence type="ECO:0000313" key="11">
    <source>
        <dbReference type="Proteomes" id="UP000242637"/>
    </source>
</evidence>
<name>A0A239V2D4_9MICO</name>
<proteinExistence type="inferred from homology"/>
<dbReference type="InterPro" id="IPR050131">
    <property type="entry name" value="Peptidase_S8_subtilisin-like"/>
</dbReference>
<feature type="active site" description="Charge relay system" evidence="6">
    <location>
        <position position="167"/>
    </location>
</feature>
<dbReference type="PANTHER" id="PTHR43806:SF11">
    <property type="entry name" value="CEREVISIN-RELATED"/>
    <property type="match status" value="1"/>
</dbReference>
<dbReference type="EC" id="3.4.21.62" evidence="10"/>
<protein>
    <submittedName>
        <fullName evidence="10">Subtilisin BL</fullName>
        <ecNumber evidence="10">3.4.21.62</ecNumber>
    </submittedName>
</protein>
<sequence length="482" mass="49867">MKMIRRSLVIASAVALISPLAFAPTAGAASQPEAPPAAHTTKTAGKIPAGHSFIINTEPGEKGTKTATEAIKKAGATYATSWPEIGVTVGVAPEAKVKSIVQQIRKVPGIQSVGAAGAVQKEKPRQPRKKVAPPKKAEKPGELTQFVGATSLPKGADGSGVTIGVADDGVYDEHNELAGRIDKTRSGSCTAAGVWQGGNDLWRPSAKGDTHGTMVSSIMTAVRDGAGMVGIAPKAQVVAMRVVSDNGNIYPEASICAAMQAVKYKLPIVNHSYGLDNVKATRRALWDPKDPDQGPAITAVNKAYDWSRKHGVLNIAATGNSGEDLSDKPHIPPSNAERNLPPLSSRLKALLAEVPGVLGVGELDEDGTVAVSSSSGLGVVDLTARGSGVFATVPGEYEQNAGTSFSSPAVSAVAALVKQKLPNATPDQIEKILEESAKPRTCAKSGKISTEQPCRAKGKLTNYFGHGEVNAPAALKAADKLR</sequence>
<keyword evidence="5 6" id="KW-0720">Serine protease</keyword>
<dbReference type="GeneID" id="63458326"/>
<evidence type="ECO:0000313" key="10">
    <source>
        <dbReference type="EMBL" id="SNV16387.1"/>
    </source>
</evidence>
<dbReference type="PANTHER" id="PTHR43806">
    <property type="entry name" value="PEPTIDASE S8"/>
    <property type="match status" value="1"/>
</dbReference>
<dbReference type="OrthoDB" id="9813435at2"/>
<gene>
    <name evidence="10" type="ORF">SAMEA4475696_00007</name>
</gene>
<organism evidence="10 11">
    <name type="scientific">Dermatophilus congolensis</name>
    <dbReference type="NCBI Taxonomy" id="1863"/>
    <lineage>
        <taxon>Bacteria</taxon>
        <taxon>Bacillati</taxon>
        <taxon>Actinomycetota</taxon>
        <taxon>Actinomycetes</taxon>
        <taxon>Micrococcales</taxon>
        <taxon>Dermatophilaceae</taxon>
        <taxon>Dermatophilus</taxon>
    </lineage>
</organism>
<dbReference type="PRINTS" id="PR00723">
    <property type="entry name" value="SUBTILISIN"/>
</dbReference>
<dbReference type="Proteomes" id="UP000242637">
    <property type="component" value="Chromosome 1"/>
</dbReference>
<dbReference type="EMBL" id="LT906453">
    <property type="protein sequence ID" value="SNV16387.1"/>
    <property type="molecule type" value="Genomic_DNA"/>
</dbReference>
<keyword evidence="2 6" id="KW-0645">Protease</keyword>
<feature type="active site" description="Charge relay system" evidence="6">
    <location>
        <position position="404"/>
    </location>
</feature>
<evidence type="ECO:0000256" key="6">
    <source>
        <dbReference type="PROSITE-ProRule" id="PRU01240"/>
    </source>
</evidence>
<dbReference type="InterPro" id="IPR015500">
    <property type="entry name" value="Peptidase_S8_subtilisin-rel"/>
</dbReference>